<reference evidence="2" key="1">
    <citation type="journal article" date="2013" name="New Phytol.">
        <title>Comparative genomic and transcriptomic analyses reveal the hemibiotrophic stage shift of Colletotrichum fungi.</title>
        <authorList>
            <person name="Gan P."/>
            <person name="Ikeda K."/>
            <person name="Irieda H."/>
            <person name="Narusaka M."/>
            <person name="O'Connell R.J."/>
            <person name="Narusaka Y."/>
            <person name="Takano Y."/>
            <person name="Kubo Y."/>
            <person name="Shirasu K."/>
        </authorList>
    </citation>
    <scope>NUCLEOTIDE SEQUENCE [LARGE SCALE GENOMIC DNA]</scope>
    <source>
        <strain evidence="2">104-T / ATCC 96160 / CBS 514.97 / LARS 414 / MAFF 240422</strain>
    </source>
</reference>
<reference evidence="2" key="2">
    <citation type="journal article" date="2019" name="Mol. Plant Microbe Interact.">
        <title>Genome sequence resources for four phytopathogenic fungi from the Colletotrichum orbiculare species complex.</title>
        <authorList>
            <person name="Gan P."/>
            <person name="Tsushima A."/>
            <person name="Narusaka M."/>
            <person name="Narusaka Y."/>
            <person name="Takano Y."/>
            <person name="Kubo Y."/>
            <person name="Shirasu K."/>
        </authorList>
    </citation>
    <scope>GENOME REANNOTATION</scope>
    <source>
        <strain evidence="2">104-T / ATCC 96160 / CBS 514.97 / LARS 414 / MAFF 240422</strain>
    </source>
</reference>
<accession>A0A484FL30</accession>
<keyword evidence="2" id="KW-1185">Reference proteome</keyword>
<organism evidence="1 2">
    <name type="scientific">Colletotrichum orbiculare (strain 104-T / ATCC 96160 / CBS 514.97 / LARS 414 / MAFF 240422)</name>
    <name type="common">Cucumber anthracnose fungus</name>
    <name type="synonym">Colletotrichum lagenarium</name>
    <dbReference type="NCBI Taxonomy" id="1213857"/>
    <lineage>
        <taxon>Eukaryota</taxon>
        <taxon>Fungi</taxon>
        <taxon>Dikarya</taxon>
        <taxon>Ascomycota</taxon>
        <taxon>Pezizomycotina</taxon>
        <taxon>Sordariomycetes</taxon>
        <taxon>Hypocreomycetidae</taxon>
        <taxon>Glomerellales</taxon>
        <taxon>Glomerellaceae</taxon>
        <taxon>Colletotrichum</taxon>
        <taxon>Colletotrichum orbiculare species complex</taxon>
    </lineage>
</organism>
<comment type="caution">
    <text evidence="1">The sequence shown here is derived from an EMBL/GenBank/DDBJ whole genome shotgun (WGS) entry which is preliminary data.</text>
</comment>
<dbReference type="EMBL" id="AMCV02000023">
    <property type="protein sequence ID" value="TDZ18588.1"/>
    <property type="molecule type" value="Genomic_DNA"/>
</dbReference>
<sequence length="71" mass="7741">MEHLPPVNITILARRVSSLLRLRATAAAHSTQARSSVARQLPGSLACRERQLPPHIKPGPSILVVTSKKKK</sequence>
<dbReference type="AlphaFoldDB" id="A0A484FL30"/>
<protein>
    <submittedName>
        <fullName evidence="1">Uncharacterized protein</fullName>
    </submittedName>
</protein>
<evidence type="ECO:0000313" key="1">
    <source>
        <dbReference type="EMBL" id="TDZ18588.1"/>
    </source>
</evidence>
<proteinExistence type="predicted"/>
<dbReference type="Proteomes" id="UP000014480">
    <property type="component" value="Unassembled WGS sequence"/>
</dbReference>
<name>A0A484FL30_COLOR</name>
<gene>
    <name evidence="1" type="ORF">Cob_v008606</name>
</gene>
<evidence type="ECO:0000313" key="2">
    <source>
        <dbReference type="Proteomes" id="UP000014480"/>
    </source>
</evidence>